<feature type="transmembrane region" description="Helical" evidence="1">
    <location>
        <begin position="39"/>
        <end position="64"/>
    </location>
</feature>
<dbReference type="AlphaFoldDB" id="S4PYK5"/>
<name>S4PYK5_9NEOP</name>
<keyword evidence="1" id="KW-1133">Transmembrane helix</keyword>
<reference evidence="2" key="1">
    <citation type="journal article" date="2013" name="BMC Genomics">
        <title>Unscrambling butterfly oogenesis.</title>
        <authorList>
            <person name="Carter J.M."/>
            <person name="Baker S.C."/>
            <person name="Pink R."/>
            <person name="Carter D.R."/>
            <person name="Collins A."/>
            <person name="Tomlin J."/>
            <person name="Gibbs M."/>
            <person name="Breuker C.J."/>
        </authorList>
    </citation>
    <scope>NUCLEOTIDE SEQUENCE</scope>
    <source>
        <tissue evidence="2">Ovary</tissue>
    </source>
</reference>
<accession>S4PYK5</accession>
<keyword evidence="1" id="KW-0472">Membrane</keyword>
<protein>
    <submittedName>
        <fullName evidence="2">Uncharacterized protein</fullName>
    </submittedName>
</protein>
<evidence type="ECO:0000256" key="1">
    <source>
        <dbReference type="SAM" id="Phobius"/>
    </source>
</evidence>
<proteinExistence type="predicted"/>
<sequence>MTNLLHRCDKNPKSLLLYYNIDIQDCPLCISRFNLGDKIYFYLTIPTLVKFKVILIKVFVIYAYSSVILK</sequence>
<reference evidence="2" key="2">
    <citation type="submission" date="2013-05" db="EMBL/GenBank/DDBJ databases">
        <authorList>
            <person name="Carter J.-M."/>
            <person name="Baker S.C."/>
            <person name="Pink R."/>
            <person name="Carter D.R.F."/>
            <person name="Collins A."/>
            <person name="Tomlin J."/>
            <person name="Gibbs M."/>
            <person name="Breuker C.J."/>
        </authorList>
    </citation>
    <scope>NUCLEOTIDE SEQUENCE</scope>
    <source>
        <tissue evidence="2">Ovary</tissue>
    </source>
</reference>
<organism evidence="2">
    <name type="scientific">Pararge aegeria</name>
    <name type="common">speckled wood butterfly</name>
    <dbReference type="NCBI Taxonomy" id="116150"/>
    <lineage>
        <taxon>Eukaryota</taxon>
        <taxon>Metazoa</taxon>
        <taxon>Ecdysozoa</taxon>
        <taxon>Arthropoda</taxon>
        <taxon>Hexapoda</taxon>
        <taxon>Insecta</taxon>
        <taxon>Pterygota</taxon>
        <taxon>Neoptera</taxon>
        <taxon>Endopterygota</taxon>
        <taxon>Lepidoptera</taxon>
        <taxon>Glossata</taxon>
        <taxon>Ditrysia</taxon>
        <taxon>Papilionoidea</taxon>
        <taxon>Nymphalidae</taxon>
        <taxon>Satyrinae</taxon>
        <taxon>Satyrini</taxon>
        <taxon>Parargina</taxon>
        <taxon>Pararge</taxon>
    </lineage>
</organism>
<dbReference type="EMBL" id="GAIX01003128">
    <property type="protein sequence ID" value="JAA89432.1"/>
    <property type="molecule type" value="Transcribed_RNA"/>
</dbReference>
<evidence type="ECO:0000313" key="2">
    <source>
        <dbReference type="EMBL" id="JAA89432.1"/>
    </source>
</evidence>
<keyword evidence="1" id="KW-0812">Transmembrane</keyword>